<evidence type="ECO:0000313" key="1">
    <source>
        <dbReference type="EMBL" id="KAH7906110.1"/>
    </source>
</evidence>
<name>A0ACB7ZYK3_9AGAM</name>
<reference evidence="1" key="1">
    <citation type="journal article" date="2021" name="New Phytol.">
        <title>Evolutionary innovations through gain and loss of genes in the ectomycorrhizal Boletales.</title>
        <authorList>
            <person name="Wu G."/>
            <person name="Miyauchi S."/>
            <person name="Morin E."/>
            <person name="Kuo A."/>
            <person name="Drula E."/>
            <person name="Varga T."/>
            <person name="Kohler A."/>
            <person name="Feng B."/>
            <person name="Cao Y."/>
            <person name="Lipzen A."/>
            <person name="Daum C."/>
            <person name="Hundley H."/>
            <person name="Pangilinan J."/>
            <person name="Johnson J."/>
            <person name="Barry K."/>
            <person name="LaButti K."/>
            <person name="Ng V."/>
            <person name="Ahrendt S."/>
            <person name="Min B."/>
            <person name="Choi I.G."/>
            <person name="Park H."/>
            <person name="Plett J.M."/>
            <person name="Magnuson J."/>
            <person name="Spatafora J.W."/>
            <person name="Nagy L.G."/>
            <person name="Henrissat B."/>
            <person name="Grigoriev I.V."/>
            <person name="Yang Z.L."/>
            <person name="Xu J."/>
            <person name="Martin F.M."/>
        </authorList>
    </citation>
    <scope>NUCLEOTIDE SEQUENCE</scope>
    <source>
        <strain evidence="1">ATCC 28755</strain>
    </source>
</reference>
<dbReference type="Proteomes" id="UP000790377">
    <property type="component" value="Unassembled WGS sequence"/>
</dbReference>
<evidence type="ECO:0000313" key="2">
    <source>
        <dbReference type="Proteomes" id="UP000790377"/>
    </source>
</evidence>
<dbReference type="EMBL" id="MU268068">
    <property type="protein sequence ID" value="KAH7906110.1"/>
    <property type="molecule type" value="Genomic_DNA"/>
</dbReference>
<proteinExistence type="predicted"/>
<sequence length="597" mass="67382">MGTRGYTVYRYKNYWFATYQQCDSYPDELGQQVLGQARSRRSLKSLRQELDKLISDLEAKSDDEQERFLGSQDIADPPVITTTPELWDVGVEWEYEIDLDRNIFRINKVPFFSLDNLPPRSVALKTLISYDSYGNRACNDAQYRFESIQPLPFEAAVLEPYHQLLDGGQSTASYIDMLGLSEHVTDGEMLRTRYLQTIVGYSMNENAGVAFKSIQEFRLTPDGDALSDRAWHDAFSIASIAFAPPIFFSWEDPHGCPRPPQRQDVCWIRNDVFIHITPHLSDENHLQAAIARVVNTVQKQGGEKQGIVFGVLFSFLHCVILKIDTSQFGNAGGLFMHSPPLPFLPSWFVNEPSTPGITALTRFGYCHPDPELFIKSLAFHAKPKAKRARKVRAQETGDIKSGISGSKSAEPCANLKDVSGPPTEDNQEHDHDDCTPAGRKIPLEIWHRVASFLPSIESLLKFGQVAKVCQRAAEMVLQCLHVDSWRVLAVIDDADAQTACRPIPDCFDPEQHPDLEERDIPFWARKQNSELRFTKFLAVRGDELDELWIGESNMESTWNLKLPKGAHRHLRVFSSLCDRGGRSSVPLVVVPTGSRQS</sequence>
<keyword evidence="2" id="KW-1185">Reference proteome</keyword>
<gene>
    <name evidence="1" type="ORF">BJ138DRAFT_1163378</name>
</gene>
<protein>
    <submittedName>
        <fullName evidence="1">Uncharacterized protein</fullName>
    </submittedName>
</protein>
<comment type="caution">
    <text evidence="1">The sequence shown here is derived from an EMBL/GenBank/DDBJ whole genome shotgun (WGS) entry which is preliminary data.</text>
</comment>
<organism evidence="1 2">
    <name type="scientific">Hygrophoropsis aurantiaca</name>
    <dbReference type="NCBI Taxonomy" id="72124"/>
    <lineage>
        <taxon>Eukaryota</taxon>
        <taxon>Fungi</taxon>
        <taxon>Dikarya</taxon>
        <taxon>Basidiomycota</taxon>
        <taxon>Agaricomycotina</taxon>
        <taxon>Agaricomycetes</taxon>
        <taxon>Agaricomycetidae</taxon>
        <taxon>Boletales</taxon>
        <taxon>Coniophorineae</taxon>
        <taxon>Hygrophoropsidaceae</taxon>
        <taxon>Hygrophoropsis</taxon>
    </lineage>
</organism>
<accession>A0ACB7ZYK3</accession>